<name>A0A067NH94_PLEO1</name>
<dbReference type="EMBL" id="KL198013">
    <property type="protein sequence ID" value="KDQ23156.1"/>
    <property type="molecule type" value="Genomic_DNA"/>
</dbReference>
<evidence type="ECO:0000256" key="1">
    <source>
        <dbReference type="SAM" id="MobiDB-lite"/>
    </source>
</evidence>
<feature type="region of interest" description="Disordered" evidence="1">
    <location>
        <begin position="1"/>
        <end position="25"/>
    </location>
</feature>
<sequence length="221" mass="24494">MTDNGKATASEFMAKNPPETLDPTTIPPLWGSMAPGGYRTPPYTLGWRLTPHQLQAFLDPDCTKPTIPVNIEIRCITPRWRAFGYGKKYCGLRPTVRTIPARRDDMWEDEEDLIVYFSSNASKKNLEAVRGLRLQEVTAAAAHTLNLPDDLVPDLKWPSTRPVMTLGPGHNGPWDQEVFVVYNIKGAAAKSPRAAEVLEAINVTNVIPWKSTTSPDTDIPA</sequence>
<evidence type="ECO:0000313" key="3">
    <source>
        <dbReference type="Proteomes" id="UP000027073"/>
    </source>
</evidence>
<organism evidence="2 3">
    <name type="scientific">Pleurotus ostreatus (strain PC15)</name>
    <name type="common">Oyster mushroom</name>
    <dbReference type="NCBI Taxonomy" id="1137138"/>
    <lineage>
        <taxon>Eukaryota</taxon>
        <taxon>Fungi</taxon>
        <taxon>Dikarya</taxon>
        <taxon>Basidiomycota</taxon>
        <taxon>Agaricomycotina</taxon>
        <taxon>Agaricomycetes</taxon>
        <taxon>Agaricomycetidae</taxon>
        <taxon>Agaricales</taxon>
        <taxon>Pleurotineae</taxon>
        <taxon>Pleurotaceae</taxon>
        <taxon>Pleurotus</taxon>
    </lineage>
</organism>
<dbReference type="Proteomes" id="UP000027073">
    <property type="component" value="Unassembled WGS sequence"/>
</dbReference>
<dbReference type="HOGENOM" id="CLU_1251125_0_0_1"/>
<dbReference type="VEuPathDB" id="FungiDB:PLEOSDRAFT_1108793"/>
<protein>
    <submittedName>
        <fullName evidence="2">Uncharacterized protein</fullName>
    </submittedName>
</protein>
<dbReference type="OrthoDB" id="2983450at2759"/>
<gene>
    <name evidence="2" type="ORF">PLEOSDRAFT_1108793</name>
</gene>
<dbReference type="AlphaFoldDB" id="A0A067NH94"/>
<accession>A0A067NH94</accession>
<reference evidence="3" key="1">
    <citation type="journal article" date="2014" name="Proc. Natl. Acad. Sci. U.S.A.">
        <title>Extensive sampling of basidiomycete genomes demonstrates inadequacy of the white-rot/brown-rot paradigm for wood decay fungi.</title>
        <authorList>
            <person name="Riley R."/>
            <person name="Salamov A.A."/>
            <person name="Brown D.W."/>
            <person name="Nagy L.G."/>
            <person name="Floudas D."/>
            <person name="Held B.W."/>
            <person name="Levasseur A."/>
            <person name="Lombard V."/>
            <person name="Morin E."/>
            <person name="Otillar R."/>
            <person name="Lindquist E.A."/>
            <person name="Sun H."/>
            <person name="LaButti K.M."/>
            <person name="Schmutz J."/>
            <person name="Jabbour D."/>
            <person name="Luo H."/>
            <person name="Baker S.E."/>
            <person name="Pisabarro A.G."/>
            <person name="Walton J.D."/>
            <person name="Blanchette R.A."/>
            <person name="Henrissat B."/>
            <person name="Martin F."/>
            <person name="Cullen D."/>
            <person name="Hibbett D.S."/>
            <person name="Grigoriev I.V."/>
        </authorList>
    </citation>
    <scope>NUCLEOTIDE SEQUENCE [LARGE SCALE GENOMIC DNA]</scope>
    <source>
        <strain evidence="3">PC15</strain>
    </source>
</reference>
<dbReference type="InParanoid" id="A0A067NH94"/>
<evidence type="ECO:0000313" key="2">
    <source>
        <dbReference type="EMBL" id="KDQ23156.1"/>
    </source>
</evidence>
<proteinExistence type="predicted"/>